<keyword evidence="6" id="KW-0326">Glycosidase</keyword>
<dbReference type="GO" id="GO:0006004">
    <property type="term" value="P:fucose metabolic process"/>
    <property type="evidence" value="ECO:0007669"/>
    <property type="project" value="InterPro"/>
</dbReference>
<dbReference type="PANTHER" id="PTHR10030">
    <property type="entry name" value="ALPHA-L-FUCOSIDASE"/>
    <property type="match status" value="1"/>
</dbReference>
<dbReference type="InterPro" id="IPR031919">
    <property type="entry name" value="Fucosidase_C"/>
</dbReference>
<evidence type="ECO:0000256" key="6">
    <source>
        <dbReference type="ARBA" id="ARBA00023295"/>
    </source>
</evidence>
<gene>
    <name evidence="9" type="ORF">LCGC14_0768190</name>
</gene>
<proteinExistence type="inferred from homology"/>
<dbReference type="Pfam" id="PF16757">
    <property type="entry name" value="Fucosidase_C"/>
    <property type="match status" value="1"/>
</dbReference>
<dbReference type="Pfam" id="PF01120">
    <property type="entry name" value="Alpha_L_fucos"/>
    <property type="match status" value="1"/>
</dbReference>
<organism evidence="9">
    <name type="scientific">marine sediment metagenome</name>
    <dbReference type="NCBI Taxonomy" id="412755"/>
    <lineage>
        <taxon>unclassified sequences</taxon>
        <taxon>metagenomes</taxon>
        <taxon>ecological metagenomes</taxon>
    </lineage>
</organism>
<sequence>MNYTPDKESIKSHQVPDWFHDAKFGIFIHWGLFSVPAFAKAKIDLGESQKRGIEEHFKNNPYAEWYLNSLRIDGSPTQKYQKENYGEDSEYDDFVSIFNEEIQKWNPNKMVELFKKAGVKYVVLVTKHHDGFTLWPSKYPNPNKENYHASRDIVGELTKTVKESGLKMGFYYSGALDWSWNSIPISDGKSFTTNGPTMIEYTNYANNHWYELIDDYDPIILWNDIGYPPNTNVYEIFAYFYNKHPDGVVNDRWIQIQKSNFKHPKVRHRDFVTPEYKMMPGITEYKWESTRGVGHSFGYNKMETEEDYLSPKELILMFIDIVSKNGNLLLNVGPKADGSIPELQRKAIIGLGEWLEVNREGIYGTRPWIKAEGKTAGGISIRFTQKSDALFIHLLDDPKENVIHIESLTIANEARIQLLGQEKDLDWKQEDDKLSISFPEDIKDFYIPVLKIIPKPDIIS</sequence>
<dbReference type="PANTHER" id="PTHR10030:SF37">
    <property type="entry name" value="ALPHA-L-FUCOSIDASE-RELATED"/>
    <property type="match status" value="1"/>
</dbReference>
<keyword evidence="4" id="KW-0732">Signal</keyword>
<dbReference type="InterPro" id="IPR017853">
    <property type="entry name" value="GH"/>
</dbReference>
<keyword evidence="5" id="KW-0378">Hydrolase</keyword>
<dbReference type="PIRSF" id="PIRSF001092">
    <property type="entry name" value="Alpha-L-fucosidase"/>
    <property type="match status" value="1"/>
</dbReference>
<evidence type="ECO:0000259" key="8">
    <source>
        <dbReference type="Pfam" id="PF16757"/>
    </source>
</evidence>
<dbReference type="GO" id="GO:0016139">
    <property type="term" value="P:glycoside catabolic process"/>
    <property type="evidence" value="ECO:0007669"/>
    <property type="project" value="TreeGrafter"/>
</dbReference>
<evidence type="ECO:0000313" key="9">
    <source>
        <dbReference type="EMBL" id="KKN36977.1"/>
    </source>
</evidence>
<dbReference type="EMBL" id="LAZR01001929">
    <property type="protein sequence ID" value="KKN36977.1"/>
    <property type="molecule type" value="Genomic_DNA"/>
</dbReference>
<comment type="caution">
    <text evidence="9">The sequence shown here is derived from an EMBL/GenBank/DDBJ whole genome shotgun (WGS) entry which is preliminary data.</text>
</comment>
<dbReference type="AlphaFoldDB" id="A0A0F9QIY4"/>
<dbReference type="Gene3D" id="2.60.40.1180">
    <property type="entry name" value="Golgi alpha-mannosidase II"/>
    <property type="match status" value="1"/>
</dbReference>
<dbReference type="InterPro" id="IPR000933">
    <property type="entry name" value="Glyco_hydro_29"/>
</dbReference>
<dbReference type="InterPro" id="IPR016286">
    <property type="entry name" value="FUC_metazoa-typ"/>
</dbReference>
<comment type="similarity">
    <text evidence="2">Belongs to the glycosyl hydrolase 29 family.</text>
</comment>
<dbReference type="GO" id="GO:0005764">
    <property type="term" value="C:lysosome"/>
    <property type="evidence" value="ECO:0007669"/>
    <property type="project" value="TreeGrafter"/>
</dbReference>
<evidence type="ECO:0000256" key="3">
    <source>
        <dbReference type="ARBA" id="ARBA00012662"/>
    </source>
</evidence>
<evidence type="ECO:0000256" key="5">
    <source>
        <dbReference type="ARBA" id="ARBA00022801"/>
    </source>
</evidence>
<accession>A0A0F9QIY4</accession>
<evidence type="ECO:0000256" key="2">
    <source>
        <dbReference type="ARBA" id="ARBA00007951"/>
    </source>
</evidence>
<name>A0A0F9QIY4_9ZZZZ</name>
<dbReference type="GO" id="GO:0004560">
    <property type="term" value="F:alpha-L-fucosidase activity"/>
    <property type="evidence" value="ECO:0007669"/>
    <property type="project" value="InterPro"/>
</dbReference>
<dbReference type="InterPro" id="IPR013780">
    <property type="entry name" value="Glyco_hydro_b"/>
</dbReference>
<dbReference type="SMART" id="SM00812">
    <property type="entry name" value="Alpha_L_fucos"/>
    <property type="match status" value="1"/>
</dbReference>
<evidence type="ECO:0000256" key="4">
    <source>
        <dbReference type="ARBA" id="ARBA00022729"/>
    </source>
</evidence>
<comment type="function">
    <text evidence="1">Alpha-L-fucosidase is responsible for hydrolyzing the alpha-1,6-linked fucose joined to the reducing-end N-acetylglucosamine of the carbohydrate moieties of glycoproteins.</text>
</comment>
<evidence type="ECO:0000259" key="7">
    <source>
        <dbReference type="Pfam" id="PF01120"/>
    </source>
</evidence>
<dbReference type="EC" id="3.2.1.51" evidence="3"/>
<feature type="domain" description="Alpha-L-fucosidase C-terminal" evidence="8">
    <location>
        <begin position="380"/>
        <end position="440"/>
    </location>
</feature>
<dbReference type="PRINTS" id="PR00741">
    <property type="entry name" value="GLHYDRLASE29"/>
</dbReference>
<dbReference type="SUPFAM" id="SSF51445">
    <property type="entry name" value="(Trans)glycosidases"/>
    <property type="match status" value="1"/>
</dbReference>
<dbReference type="InterPro" id="IPR057739">
    <property type="entry name" value="Glyco_hydro_29_N"/>
</dbReference>
<evidence type="ECO:0000256" key="1">
    <source>
        <dbReference type="ARBA" id="ARBA00004071"/>
    </source>
</evidence>
<reference evidence="9" key="1">
    <citation type="journal article" date="2015" name="Nature">
        <title>Complex archaea that bridge the gap between prokaryotes and eukaryotes.</title>
        <authorList>
            <person name="Spang A."/>
            <person name="Saw J.H."/>
            <person name="Jorgensen S.L."/>
            <person name="Zaremba-Niedzwiedzka K."/>
            <person name="Martijn J."/>
            <person name="Lind A.E."/>
            <person name="van Eijk R."/>
            <person name="Schleper C."/>
            <person name="Guy L."/>
            <person name="Ettema T.J."/>
        </authorList>
    </citation>
    <scope>NUCLEOTIDE SEQUENCE</scope>
</reference>
<feature type="domain" description="Glycoside hydrolase family 29 N-terminal" evidence="7">
    <location>
        <begin position="2"/>
        <end position="360"/>
    </location>
</feature>
<dbReference type="Gene3D" id="3.20.20.80">
    <property type="entry name" value="Glycosidases"/>
    <property type="match status" value="1"/>
</dbReference>
<protein>
    <recommendedName>
        <fullName evidence="3">alpha-L-fucosidase</fullName>
        <ecNumber evidence="3">3.2.1.51</ecNumber>
    </recommendedName>
</protein>